<keyword evidence="3" id="KW-1185">Reference proteome</keyword>
<organism evidence="2 3">
    <name type="scientific">Cryobacterium tepidiphilum</name>
    <dbReference type="NCBI Taxonomy" id="2486026"/>
    <lineage>
        <taxon>Bacteria</taxon>
        <taxon>Bacillati</taxon>
        <taxon>Actinomycetota</taxon>
        <taxon>Actinomycetes</taxon>
        <taxon>Micrococcales</taxon>
        <taxon>Microbacteriaceae</taxon>
        <taxon>Cryobacterium</taxon>
    </lineage>
</organism>
<dbReference type="PANTHER" id="PTHR33121">
    <property type="entry name" value="CYCLIC DI-GMP PHOSPHODIESTERASE PDEF"/>
    <property type="match status" value="1"/>
</dbReference>
<dbReference type="PANTHER" id="PTHR33121:SF76">
    <property type="entry name" value="SIGNALING PROTEIN"/>
    <property type="match status" value="1"/>
</dbReference>
<dbReference type="PROSITE" id="PS50883">
    <property type="entry name" value="EAL"/>
    <property type="match status" value="1"/>
</dbReference>
<dbReference type="SUPFAM" id="SSF141868">
    <property type="entry name" value="EAL domain-like"/>
    <property type="match status" value="1"/>
</dbReference>
<dbReference type="Proteomes" id="UP000279859">
    <property type="component" value="Unassembled WGS sequence"/>
</dbReference>
<dbReference type="InterPro" id="IPR001633">
    <property type="entry name" value="EAL_dom"/>
</dbReference>
<dbReference type="InterPro" id="IPR050706">
    <property type="entry name" value="Cyclic-di-GMP_PDE-like"/>
</dbReference>
<dbReference type="Gene3D" id="3.20.20.450">
    <property type="entry name" value="EAL domain"/>
    <property type="match status" value="1"/>
</dbReference>
<comment type="caution">
    <text evidence="2">The sequence shown here is derived from an EMBL/GenBank/DDBJ whole genome shotgun (WGS) entry which is preliminary data.</text>
</comment>
<dbReference type="CDD" id="cd01948">
    <property type="entry name" value="EAL"/>
    <property type="match status" value="1"/>
</dbReference>
<evidence type="ECO:0000259" key="1">
    <source>
        <dbReference type="PROSITE" id="PS50883"/>
    </source>
</evidence>
<dbReference type="InterPro" id="IPR035919">
    <property type="entry name" value="EAL_sf"/>
</dbReference>
<sequence>MLDSACSGAGVSSVFQPIVDTARGSVVGYEALARFDGYPERNPEAWFAAARRYGCAEQLEVVALRSALAARPDLPQNCFLTVNVSPDLLVTDSVRAIWRDQGDLGGLIIELTEQTPIESYLALEPDLNRLRAAGALIAVDDAGAGYAGLGHLLALRPALIKLDRALVQDVDRDEAKRALIEMIGTFASRIDAWLLAEGVERVDELDTLVQLGVPLVQGYCLARPAPAWAGIDPDVGLRLAARLDQGQKLTIRDIVERVPTVADTAEASAAFVADPNLASVVLIDRHHRPLAVLESDASHLGVTSPGLRANLDTGIADALRRALTRERGSRFEPVLATDNAGRYVGLVRLERMIEAALAANGAPGA</sequence>
<reference evidence="2 3" key="1">
    <citation type="submission" date="2018-11" db="EMBL/GenBank/DDBJ databases">
        <title>Cryobacterium sp. nov., isolated from rhizosphere soil of lettuce.</title>
        <authorList>
            <person name="Wang Y."/>
        </authorList>
    </citation>
    <scope>NUCLEOTIDE SEQUENCE [LARGE SCALE GENOMIC DNA]</scope>
    <source>
        <strain evidence="2 3">NEAU-85</strain>
    </source>
</reference>
<evidence type="ECO:0000313" key="2">
    <source>
        <dbReference type="EMBL" id="RNE66720.1"/>
    </source>
</evidence>
<dbReference type="OrthoDB" id="23692at2"/>
<dbReference type="Pfam" id="PF00563">
    <property type="entry name" value="EAL"/>
    <property type="match status" value="1"/>
</dbReference>
<gene>
    <name evidence="2" type="ORF">EEJ31_02730</name>
</gene>
<dbReference type="SMART" id="SM00052">
    <property type="entry name" value="EAL"/>
    <property type="match status" value="1"/>
</dbReference>
<protein>
    <submittedName>
        <fullName evidence="2">EAL domain-containing protein</fullName>
    </submittedName>
</protein>
<evidence type="ECO:0000313" key="3">
    <source>
        <dbReference type="Proteomes" id="UP000279859"/>
    </source>
</evidence>
<accession>A0A3M8LML7</accession>
<feature type="domain" description="EAL" evidence="1">
    <location>
        <begin position="1"/>
        <end position="238"/>
    </location>
</feature>
<proteinExistence type="predicted"/>
<dbReference type="GO" id="GO:0071111">
    <property type="term" value="F:cyclic-guanylate-specific phosphodiesterase activity"/>
    <property type="evidence" value="ECO:0007669"/>
    <property type="project" value="InterPro"/>
</dbReference>
<dbReference type="EMBL" id="RDSR01000003">
    <property type="protein sequence ID" value="RNE66720.1"/>
    <property type="molecule type" value="Genomic_DNA"/>
</dbReference>
<dbReference type="AlphaFoldDB" id="A0A3M8LML7"/>
<name>A0A3M8LML7_9MICO</name>
<dbReference type="RefSeq" id="WP_123044760.1">
    <property type="nucleotide sequence ID" value="NZ_RDSR01000003.1"/>
</dbReference>